<dbReference type="EMBL" id="KI669692">
    <property type="protein sequence ID" value="ETM98436.1"/>
    <property type="molecule type" value="Genomic_DNA"/>
</dbReference>
<accession>W2PC73</accession>
<sequence length="154" mass="17674">MFVDATYKSVPANFYQLIIVMVFDEISDLYISCCYALITGKSSKVYNCVLYHTSSGIDFALNSAHVSCDFEQEGLRRKMLKLKIPQGKVDIAMVPGAIDEFTGIRRSEILRSGIRGVKQTILEECRDLKIPYLTEKWGKFWKNFTHMLQRGCRN</sequence>
<dbReference type="VEuPathDB" id="FungiDB:PPTG_19551"/>
<dbReference type="GeneID" id="20188299"/>
<evidence type="ECO:0008006" key="3">
    <source>
        <dbReference type="Google" id="ProtNLM"/>
    </source>
</evidence>
<reference evidence="2" key="1">
    <citation type="submission" date="2011-12" db="EMBL/GenBank/DDBJ databases">
        <authorList>
            <consortium name="The Broad Institute Genome Sequencing Platform"/>
            <person name="Russ C."/>
            <person name="Tyler B."/>
            <person name="Panabieres F."/>
            <person name="Shan W."/>
            <person name="Tripathy S."/>
            <person name="Grunwald N."/>
            <person name="Machado M."/>
            <person name="Young S.K."/>
            <person name="Zeng Q."/>
            <person name="Gargeya S."/>
            <person name="Fitzgerald M."/>
            <person name="Haas B."/>
            <person name="Abouelleil A."/>
            <person name="Alvarado L."/>
            <person name="Arachchi H.M."/>
            <person name="Berlin A."/>
            <person name="Chapman S.B."/>
            <person name="Gearin G."/>
            <person name="Goldberg J."/>
            <person name="Griggs A."/>
            <person name="Gujja S."/>
            <person name="Hansen M."/>
            <person name="Heiman D."/>
            <person name="Howarth C."/>
            <person name="Larimer J."/>
            <person name="Lui A."/>
            <person name="MacDonald P.J.P."/>
            <person name="McCowen C."/>
            <person name="Montmayeur A."/>
            <person name="Murphy C."/>
            <person name="Neiman D."/>
            <person name="Pearson M."/>
            <person name="Priest M."/>
            <person name="Roberts A."/>
            <person name="Saif S."/>
            <person name="Shea T."/>
            <person name="Sisk P."/>
            <person name="Stolte C."/>
            <person name="Sykes S."/>
            <person name="Wortman J."/>
            <person name="Nusbaum C."/>
            <person name="Birren B."/>
        </authorList>
    </citation>
    <scope>NUCLEOTIDE SEQUENCE [LARGE SCALE GENOMIC DNA]</scope>
    <source>
        <strain evidence="2">INRA-310</strain>
    </source>
</reference>
<dbReference type="OMA" id="ISCCYAL"/>
<dbReference type="RefSeq" id="XP_008916282.1">
    <property type="nucleotide sequence ID" value="XM_008918034.1"/>
</dbReference>
<name>W2PC73_PHYN3</name>
<dbReference type="AlphaFoldDB" id="W2PC73"/>
<dbReference type="Proteomes" id="UP000018817">
    <property type="component" value="Unassembled WGS sequence"/>
</dbReference>
<organism evidence="1 2">
    <name type="scientific">Phytophthora nicotianae (strain INRA-310)</name>
    <name type="common">Phytophthora parasitica</name>
    <dbReference type="NCBI Taxonomy" id="761204"/>
    <lineage>
        <taxon>Eukaryota</taxon>
        <taxon>Sar</taxon>
        <taxon>Stramenopiles</taxon>
        <taxon>Oomycota</taxon>
        <taxon>Peronosporomycetes</taxon>
        <taxon>Peronosporales</taxon>
        <taxon>Peronosporaceae</taxon>
        <taxon>Phytophthora</taxon>
    </lineage>
</organism>
<reference evidence="1 2" key="2">
    <citation type="submission" date="2013-11" db="EMBL/GenBank/DDBJ databases">
        <title>The Genome Sequence of Phytophthora parasitica INRA-310.</title>
        <authorList>
            <consortium name="The Broad Institute Genomics Platform"/>
            <person name="Russ C."/>
            <person name="Tyler B."/>
            <person name="Panabieres F."/>
            <person name="Shan W."/>
            <person name="Tripathy S."/>
            <person name="Grunwald N."/>
            <person name="Machado M."/>
            <person name="Johnson C.S."/>
            <person name="Arredondo F."/>
            <person name="Hong C."/>
            <person name="Coffey M."/>
            <person name="Young S.K."/>
            <person name="Zeng Q."/>
            <person name="Gargeya S."/>
            <person name="Fitzgerald M."/>
            <person name="Abouelleil A."/>
            <person name="Alvarado L."/>
            <person name="Chapman S.B."/>
            <person name="Gainer-Dewar J."/>
            <person name="Goldberg J."/>
            <person name="Griggs A."/>
            <person name="Gujja S."/>
            <person name="Hansen M."/>
            <person name="Howarth C."/>
            <person name="Imamovic A."/>
            <person name="Ireland A."/>
            <person name="Larimer J."/>
            <person name="McCowan C."/>
            <person name="Murphy C."/>
            <person name="Pearson M."/>
            <person name="Poon T.W."/>
            <person name="Priest M."/>
            <person name="Roberts A."/>
            <person name="Saif S."/>
            <person name="Shea T."/>
            <person name="Sykes S."/>
            <person name="Wortman J."/>
            <person name="Nusbaum C."/>
            <person name="Birren B."/>
        </authorList>
    </citation>
    <scope>NUCLEOTIDE SEQUENCE [LARGE SCALE GENOMIC DNA]</scope>
    <source>
        <strain evidence="1 2">INRA-310</strain>
    </source>
</reference>
<gene>
    <name evidence="1" type="ORF">PPTG_19551</name>
</gene>
<protein>
    <recommendedName>
        <fullName evidence="3">MULE transposase domain-containing protein</fullName>
    </recommendedName>
</protein>
<evidence type="ECO:0000313" key="1">
    <source>
        <dbReference type="EMBL" id="ETM98436.1"/>
    </source>
</evidence>
<evidence type="ECO:0000313" key="2">
    <source>
        <dbReference type="Proteomes" id="UP000018817"/>
    </source>
</evidence>
<proteinExistence type="predicted"/>